<reference evidence="3" key="1">
    <citation type="submission" date="2019-03" db="EMBL/GenBank/DDBJ databases">
        <title>Weissella sp. 26KH-42 Genome sequencing.</title>
        <authorList>
            <person name="Heo J."/>
            <person name="Kim S.-J."/>
            <person name="Kim J.-S."/>
            <person name="Hong S.-B."/>
            <person name="Kwon S.-W."/>
        </authorList>
    </citation>
    <scope>NUCLEOTIDE SEQUENCE [LARGE SCALE GENOMIC DNA]</scope>
    <source>
        <strain evidence="3">26KH-42</strain>
    </source>
</reference>
<feature type="transmembrane region" description="Helical" evidence="1">
    <location>
        <begin position="438"/>
        <end position="458"/>
    </location>
</feature>
<keyword evidence="1" id="KW-1133">Transmembrane helix</keyword>
<protein>
    <recommendedName>
        <fullName evidence="4">YfhO family protein</fullName>
    </recommendedName>
</protein>
<evidence type="ECO:0008006" key="4">
    <source>
        <dbReference type="Google" id="ProtNLM"/>
    </source>
</evidence>
<feature type="transmembrane region" description="Helical" evidence="1">
    <location>
        <begin position="188"/>
        <end position="221"/>
    </location>
</feature>
<dbReference type="KEGG" id="wei:EQG49_03560"/>
<dbReference type="OrthoDB" id="9815466at2"/>
<feature type="transmembrane region" description="Helical" evidence="1">
    <location>
        <begin position="326"/>
        <end position="345"/>
    </location>
</feature>
<gene>
    <name evidence="2" type="ORF">EQG49_03560</name>
</gene>
<dbReference type="Proteomes" id="UP000292886">
    <property type="component" value="Chromosome"/>
</dbReference>
<feature type="transmembrane region" description="Helical" evidence="1">
    <location>
        <begin position="386"/>
        <end position="402"/>
    </location>
</feature>
<accession>A0A4P6YSD0</accession>
<keyword evidence="3" id="KW-1185">Reference proteome</keyword>
<feature type="transmembrane region" description="Helical" evidence="1">
    <location>
        <begin position="408"/>
        <end position="426"/>
    </location>
</feature>
<feature type="transmembrane region" description="Helical" evidence="1">
    <location>
        <begin position="302"/>
        <end position="319"/>
    </location>
</feature>
<evidence type="ECO:0000313" key="3">
    <source>
        <dbReference type="Proteomes" id="UP000292886"/>
    </source>
</evidence>
<dbReference type="AlphaFoldDB" id="A0A4P6YSD0"/>
<dbReference type="Pfam" id="PF09586">
    <property type="entry name" value="YfhO"/>
    <property type="match status" value="2"/>
</dbReference>
<feature type="transmembrane region" description="Helical" evidence="1">
    <location>
        <begin position="357"/>
        <end position="374"/>
    </location>
</feature>
<keyword evidence="1" id="KW-0472">Membrane</keyword>
<dbReference type="PANTHER" id="PTHR38454">
    <property type="entry name" value="INTEGRAL MEMBRANE PROTEIN-RELATED"/>
    <property type="match status" value="1"/>
</dbReference>
<dbReference type="PANTHER" id="PTHR38454:SF1">
    <property type="entry name" value="INTEGRAL MEMBRANE PROTEIN"/>
    <property type="match status" value="1"/>
</dbReference>
<dbReference type="RefSeq" id="WP_133362678.1">
    <property type="nucleotide sequence ID" value="NZ_CP037940.1"/>
</dbReference>
<feature type="transmembrane region" description="Helical" evidence="1">
    <location>
        <begin position="914"/>
        <end position="936"/>
    </location>
</feature>
<dbReference type="InterPro" id="IPR018580">
    <property type="entry name" value="Uncharacterised_YfhO"/>
</dbReference>
<feature type="transmembrane region" description="Helical" evidence="1">
    <location>
        <begin position="233"/>
        <end position="253"/>
    </location>
</feature>
<feature type="transmembrane region" description="Helical" evidence="1">
    <location>
        <begin position="86"/>
        <end position="104"/>
    </location>
</feature>
<sequence length="944" mass="104470">MISFSKKQFTWKHLLFYSIMFIVLVGGMVFGQMKLGYTIVGMGDSVWQHLPIMGYLQQRLHSIGSAGALATWDWHLGLGTDVFQNFSYYVLGDPLAYLIGFFSTNHLLIGYEFIQILRFFLAGLSFMFLVSHYRFSPVKAVLSTMVYLFASFGIWAFEFQPFFLNALILLPLLIWSVERALQLKRFGWFSIIIALTLINNFYLALIMGLGTAVYTVVVYIFNYRVAGKEGLKLWLKLIGAAVVGLLMSAVMMLPVVTFMFGSGRVGSGITAAGLLFPLKYYLNLTMNMTGLASEGTLFWMPYYWIPVVGIVIAWVFTNPKKYKVAFTLYLIAFISALSPITTSIWNGTANPSDRWMFMVNALSAIMFIFVIDAVRDATKRQLKNFVRVYVILYAVGITAAMITSQTRATTLVLVSFAAIILLMIIGQRFFEKPQNVGRYLGIALVGLVILQLGLHVFIPGQRMWNNRMTVATSLKARLKDPTGFNKFFAKNLTDGKHVAFAKGFKYGGGSNTARNDLIARNNTVNTYFSTQLPGLTAIGRDMGITDFTYTRPLGSLGNRQVLFDTLGVKYVVTNIGRRSGLAGDHDVVRKNAHNRIILNQNAMPMAYVQSNVVTENEFNQLDSSGKELAYSQAAAISNTDGTTTLDAAMQVKPIVIPFKLTSKVASQVGDEINIDTLAGNGGIALNLDTHGLDKKQKYEYHIEVTNPKYVPATIMEKHNLLVKGIPDDSKSFKRGMVTNVVGRQNLMLKLMLATDTSYSLFAKGAQLKPVKMRQPGFESLSGYSKFESFTGNFGSPKNMPKVIKLGLKQIGKFSGNVQVVAVPVGKPLTNIAHKNDANAIRNLKLTSNRLAGTISAQKGTIMVTTIPYSDGWTAKINGANAKVVKVNNAFIGVKLNTTGDAAVTMRYASPRVLLGAKISLITAGLFFIWQIVVLVLKRRRKTTK</sequence>
<evidence type="ECO:0000256" key="1">
    <source>
        <dbReference type="SAM" id="Phobius"/>
    </source>
</evidence>
<keyword evidence="1" id="KW-0812">Transmembrane</keyword>
<proteinExistence type="predicted"/>
<organism evidence="2 3">
    <name type="scientific">Periweissella cryptocerci</name>
    <dbReference type="NCBI Taxonomy" id="2506420"/>
    <lineage>
        <taxon>Bacteria</taxon>
        <taxon>Bacillati</taxon>
        <taxon>Bacillota</taxon>
        <taxon>Bacilli</taxon>
        <taxon>Lactobacillales</taxon>
        <taxon>Lactobacillaceae</taxon>
        <taxon>Periweissella</taxon>
    </lineage>
</organism>
<feature type="transmembrane region" description="Helical" evidence="1">
    <location>
        <begin position="265"/>
        <end position="282"/>
    </location>
</feature>
<name>A0A4P6YSD0_9LACO</name>
<feature type="transmembrane region" description="Helical" evidence="1">
    <location>
        <begin position="147"/>
        <end position="176"/>
    </location>
</feature>
<evidence type="ECO:0000313" key="2">
    <source>
        <dbReference type="EMBL" id="QBO35599.1"/>
    </source>
</evidence>
<feature type="transmembrane region" description="Helical" evidence="1">
    <location>
        <begin position="14"/>
        <end position="33"/>
    </location>
</feature>
<feature type="transmembrane region" description="Helical" evidence="1">
    <location>
        <begin position="116"/>
        <end position="135"/>
    </location>
</feature>
<dbReference type="EMBL" id="CP037940">
    <property type="protein sequence ID" value="QBO35599.1"/>
    <property type="molecule type" value="Genomic_DNA"/>
</dbReference>